<keyword evidence="3" id="KW-1185">Reference proteome</keyword>
<dbReference type="SMART" id="SM00289">
    <property type="entry name" value="WR1"/>
    <property type="match status" value="3"/>
</dbReference>
<dbReference type="Pfam" id="PF00014">
    <property type="entry name" value="Kunitz_BPTI"/>
    <property type="match status" value="1"/>
</dbReference>
<keyword evidence="1" id="KW-1133">Transmembrane helix</keyword>
<name>A0AAF5D033_STRER</name>
<evidence type="ECO:0000313" key="3">
    <source>
        <dbReference type="Proteomes" id="UP000035681"/>
    </source>
</evidence>
<dbReference type="Gene3D" id="4.10.410.10">
    <property type="entry name" value="Pancreatic trypsin inhibitor Kunitz domain"/>
    <property type="match status" value="1"/>
</dbReference>
<dbReference type="AlphaFoldDB" id="A0AAF5D033"/>
<dbReference type="PROSITE" id="PS50279">
    <property type="entry name" value="BPTI_KUNITZ_2"/>
    <property type="match status" value="1"/>
</dbReference>
<dbReference type="GO" id="GO:0004867">
    <property type="term" value="F:serine-type endopeptidase inhibitor activity"/>
    <property type="evidence" value="ECO:0007669"/>
    <property type="project" value="InterPro"/>
</dbReference>
<accession>A0AAF5D033</accession>
<proteinExistence type="predicted"/>
<dbReference type="Pfam" id="PF21525">
    <property type="entry name" value="Nlp36"/>
    <property type="match status" value="1"/>
</dbReference>
<organism evidence="3 4">
    <name type="scientific">Strongyloides stercoralis</name>
    <name type="common">Threadworm</name>
    <dbReference type="NCBI Taxonomy" id="6248"/>
    <lineage>
        <taxon>Eukaryota</taxon>
        <taxon>Metazoa</taxon>
        <taxon>Ecdysozoa</taxon>
        <taxon>Nematoda</taxon>
        <taxon>Chromadorea</taxon>
        <taxon>Rhabditida</taxon>
        <taxon>Tylenchina</taxon>
        <taxon>Panagrolaimomorpha</taxon>
        <taxon>Strongyloidoidea</taxon>
        <taxon>Strongyloididae</taxon>
        <taxon>Strongyloides</taxon>
    </lineage>
</organism>
<dbReference type="Proteomes" id="UP000035681">
    <property type="component" value="Unplaced"/>
</dbReference>
<evidence type="ECO:0000313" key="4">
    <source>
        <dbReference type="WBParaSite" id="TCONS_00004699.p1"/>
    </source>
</evidence>
<sequence length="484" mass="55846">MPLQEFDIVDYWGPVVVAIIFAVILFLLSFFIINWFCINRRDDFTVFEKLGKQYDIKLGPHDLADIRRGGYAPQIEKKKEEIKENCPSNGYCYKDGKNQYGICCPTKESVCQLFSSPGYGDCQNKTLTNKLMYYFDKIDLKCKPFLIGGCKGLNNNRFQTINECQKFCHSTGCLPGELPLYTDHLGTLKYCTMSNPCPLPYKCRFDNIFRRHICCGRNDYLKECPSPKLQPYLNIIEESGMSCHSSESFDTCPNNFICTKSKITSTSYHCCGNDPFTICPNGRKAALTHKNDSHQSVMKCVLFKDNQCPRGFECINVTNIKNTLHGFCCEKVLDIKNSTNLLIQKDCSLKKYKCNEGFYCHLFDNKKGICKSIPNNINEINELRLKKNNLNKNKWLSINDNYTSVKLSKYSSYYWRKSKDPLCPYINFLISCSPIDGEKVFLDNCKQLENETNKYNGWNIQSFCQFNIQYQMFACCSLEVPLFS</sequence>
<dbReference type="InterPro" id="IPR002223">
    <property type="entry name" value="Kunitz_BPTI"/>
</dbReference>
<dbReference type="InterPro" id="IPR036880">
    <property type="entry name" value="Kunitz_BPTI_sf"/>
</dbReference>
<evidence type="ECO:0000256" key="1">
    <source>
        <dbReference type="SAM" id="Phobius"/>
    </source>
</evidence>
<feature type="domain" description="BPTI/Kunitz inhibitor" evidence="2">
    <location>
        <begin position="111"/>
        <end position="168"/>
    </location>
</feature>
<dbReference type="CDD" id="cd00109">
    <property type="entry name" value="Kunitz-type"/>
    <property type="match status" value="1"/>
</dbReference>
<reference evidence="4" key="1">
    <citation type="submission" date="2024-02" db="UniProtKB">
        <authorList>
            <consortium name="WormBaseParasite"/>
        </authorList>
    </citation>
    <scope>IDENTIFICATION</scope>
</reference>
<feature type="transmembrane region" description="Helical" evidence="1">
    <location>
        <begin position="12"/>
        <end position="37"/>
    </location>
</feature>
<evidence type="ECO:0000259" key="2">
    <source>
        <dbReference type="PROSITE" id="PS50279"/>
    </source>
</evidence>
<dbReference type="WBParaSite" id="TCONS_00004699.p1">
    <property type="protein sequence ID" value="TCONS_00004699.p1"/>
    <property type="gene ID" value="XLOC_002570"/>
</dbReference>
<dbReference type="SMART" id="SM00131">
    <property type="entry name" value="KU"/>
    <property type="match status" value="1"/>
</dbReference>
<keyword evidence="1" id="KW-0812">Transmembrane</keyword>
<dbReference type="SUPFAM" id="SSF57362">
    <property type="entry name" value="BPTI-like"/>
    <property type="match status" value="1"/>
</dbReference>
<protein>
    <submittedName>
        <fullName evidence="4">BPTI/Kunitz inhibitor domain-containing protein</fullName>
    </submittedName>
</protein>
<dbReference type="InterPro" id="IPR006150">
    <property type="entry name" value="Cys_repeat_1"/>
</dbReference>
<dbReference type="InterPro" id="IPR053014">
    <property type="entry name" value="Cuticle_assoc_divergent"/>
</dbReference>
<dbReference type="PANTHER" id="PTHR46339:SF14">
    <property type="entry name" value="BPTI_KUNITZ INHIBITOR DOMAIN-CONTAINING PROTEIN"/>
    <property type="match status" value="1"/>
</dbReference>
<keyword evidence="1" id="KW-0472">Membrane</keyword>
<dbReference type="PANTHER" id="PTHR46339">
    <property type="entry name" value="PROTEIN CBG15282-RELATED"/>
    <property type="match status" value="1"/>
</dbReference>
<dbReference type="InterPro" id="IPR028150">
    <property type="entry name" value="Lustrin_cystein"/>
</dbReference>
<dbReference type="Pfam" id="PF14625">
    <property type="entry name" value="Lustrin_cystein"/>
    <property type="match status" value="3"/>
</dbReference>